<proteinExistence type="predicted"/>
<dbReference type="CDD" id="cd10017">
    <property type="entry name" value="B3_DNA"/>
    <property type="match status" value="1"/>
</dbReference>
<dbReference type="InterPro" id="IPR005508">
    <property type="entry name" value="At2g31720-like"/>
</dbReference>
<dbReference type="AlphaFoldDB" id="A0A438JLZ3"/>
<protein>
    <recommendedName>
        <fullName evidence="9">B3 domain-containing protein</fullName>
    </recommendedName>
</protein>
<accession>A0A438JLZ3</accession>
<dbReference type="PANTHER" id="PTHR31541:SF60">
    <property type="entry name" value="TF-B3 DOMAIN-CONTAINING PROTEIN"/>
    <property type="match status" value="1"/>
</dbReference>
<evidence type="ECO:0008006" key="9">
    <source>
        <dbReference type="Google" id="ProtNLM"/>
    </source>
</evidence>
<keyword evidence="3" id="KW-0238">DNA-binding</keyword>
<dbReference type="Gene3D" id="2.40.330.10">
    <property type="entry name" value="DNA-binding pseudobarrel domain"/>
    <property type="match status" value="1"/>
</dbReference>
<dbReference type="Proteomes" id="UP000288805">
    <property type="component" value="Unassembled WGS sequence"/>
</dbReference>
<evidence type="ECO:0000256" key="1">
    <source>
        <dbReference type="ARBA" id="ARBA00004123"/>
    </source>
</evidence>
<keyword evidence="4" id="KW-0804">Transcription</keyword>
<feature type="transmembrane region" description="Helical" evidence="6">
    <location>
        <begin position="152"/>
        <end position="169"/>
    </location>
</feature>
<name>A0A438JLZ3_VITVI</name>
<dbReference type="SUPFAM" id="SSF101936">
    <property type="entry name" value="DNA-binding pseudobarrel domain"/>
    <property type="match status" value="1"/>
</dbReference>
<keyword evidence="5" id="KW-0539">Nucleus</keyword>
<evidence type="ECO:0000313" key="8">
    <source>
        <dbReference type="Proteomes" id="UP000288805"/>
    </source>
</evidence>
<comment type="subcellular location">
    <subcellularLocation>
        <location evidence="1">Nucleus</location>
    </subcellularLocation>
</comment>
<reference evidence="7 8" key="1">
    <citation type="journal article" date="2018" name="PLoS Genet.">
        <title>Population sequencing reveals clonal diversity and ancestral inbreeding in the grapevine cultivar Chardonnay.</title>
        <authorList>
            <person name="Roach M.J."/>
            <person name="Johnson D.L."/>
            <person name="Bohlmann J."/>
            <person name="van Vuuren H.J."/>
            <person name="Jones S.J."/>
            <person name="Pretorius I.S."/>
            <person name="Schmidt S.A."/>
            <person name="Borneman A.R."/>
        </authorList>
    </citation>
    <scope>NUCLEOTIDE SEQUENCE [LARGE SCALE GENOMIC DNA]</scope>
    <source>
        <strain evidence="8">cv. Chardonnay</strain>
        <tissue evidence="7">Leaf</tissue>
    </source>
</reference>
<dbReference type="PANTHER" id="PTHR31541">
    <property type="entry name" value="B3 DOMAIN PLANT PROTEIN-RELATED"/>
    <property type="match status" value="1"/>
</dbReference>
<sequence length="323" mass="35658">MTTFKLFGTEISVPKERENKIPPLSQLPCAILHTNKGMKERGRVLVMRKTLTTSDVSVHQSRLFITNSKVLWSQLLEEEQKKVKAKEHVEVEVVDPKGGRTRMKLRRWQSLNILVLNSGWVKLVKVNKLEAKILLVIMITLAPSAMENNISLSFSLLLVLLIALLLLSGRLASCSLGGSIFISSSILFGAISTPNSPMIFTSSSLRPDSIGKGLLEPPAKGNISVTLIYRCRYGRPQLSVTIDGADKSYNCGLIQLCEYNVQVIAGPIFFHYQIAYIAAAPCNRGHKAATTLPECPMAQTNTDSNALSCSNFAPWIYILERLA</sequence>
<dbReference type="GO" id="GO:0005634">
    <property type="term" value="C:nucleus"/>
    <property type="evidence" value="ECO:0007669"/>
    <property type="project" value="UniProtKB-SubCell"/>
</dbReference>
<evidence type="ECO:0000256" key="4">
    <source>
        <dbReference type="ARBA" id="ARBA00023163"/>
    </source>
</evidence>
<keyword evidence="2" id="KW-0805">Transcription regulation</keyword>
<dbReference type="InterPro" id="IPR003340">
    <property type="entry name" value="B3_DNA-bd"/>
</dbReference>
<evidence type="ECO:0000313" key="7">
    <source>
        <dbReference type="EMBL" id="RVX09990.1"/>
    </source>
</evidence>
<dbReference type="InterPro" id="IPR015300">
    <property type="entry name" value="DNA-bd_pseudobarrel_sf"/>
</dbReference>
<evidence type="ECO:0000256" key="3">
    <source>
        <dbReference type="ARBA" id="ARBA00023125"/>
    </source>
</evidence>
<organism evidence="7 8">
    <name type="scientific">Vitis vinifera</name>
    <name type="common">Grape</name>
    <dbReference type="NCBI Taxonomy" id="29760"/>
    <lineage>
        <taxon>Eukaryota</taxon>
        <taxon>Viridiplantae</taxon>
        <taxon>Streptophyta</taxon>
        <taxon>Embryophyta</taxon>
        <taxon>Tracheophyta</taxon>
        <taxon>Spermatophyta</taxon>
        <taxon>Magnoliopsida</taxon>
        <taxon>eudicotyledons</taxon>
        <taxon>Gunneridae</taxon>
        <taxon>Pentapetalae</taxon>
        <taxon>rosids</taxon>
        <taxon>Vitales</taxon>
        <taxon>Vitaceae</taxon>
        <taxon>Viteae</taxon>
        <taxon>Vitis</taxon>
    </lineage>
</organism>
<keyword evidence="6" id="KW-0812">Transmembrane</keyword>
<keyword evidence="6" id="KW-0472">Membrane</keyword>
<gene>
    <name evidence="7" type="ORF">CK203_013060</name>
</gene>
<keyword evidence="6" id="KW-1133">Transmembrane helix</keyword>
<evidence type="ECO:0000256" key="6">
    <source>
        <dbReference type="SAM" id="Phobius"/>
    </source>
</evidence>
<dbReference type="EMBL" id="QGNW01000036">
    <property type="protein sequence ID" value="RVX09990.1"/>
    <property type="molecule type" value="Genomic_DNA"/>
</dbReference>
<evidence type="ECO:0000256" key="5">
    <source>
        <dbReference type="ARBA" id="ARBA00023242"/>
    </source>
</evidence>
<dbReference type="Pfam" id="PF03754">
    <property type="entry name" value="At2g31720-like"/>
    <property type="match status" value="1"/>
</dbReference>
<comment type="caution">
    <text evidence="7">The sequence shown here is derived from an EMBL/GenBank/DDBJ whole genome shotgun (WGS) entry which is preliminary data.</text>
</comment>
<dbReference type="GO" id="GO:0003677">
    <property type="term" value="F:DNA binding"/>
    <property type="evidence" value="ECO:0007669"/>
    <property type="project" value="UniProtKB-KW"/>
</dbReference>
<evidence type="ECO:0000256" key="2">
    <source>
        <dbReference type="ARBA" id="ARBA00023015"/>
    </source>
</evidence>